<proteinExistence type="predicted"/>
<accession>A0A6C0B5Q8</accession>
<dbReference type="EMBL" id="MN739064">
    <property type="protein sequence ID" value="QHS86879.1"/>
    <property type="molecule type" value="Genomic_DNA"/>
</dbReference>
<protein>
    <submittedName>
        <fullName evidence="1">Uncharacterized protein</fullName>
    </submittedName>
</protein>
<organism evidence="1">
    <name type="scientific">viral metagenome</name>
    <dbReference type="NCBI Taxonomy" id="1070528"/>
    <lineage>
        <taxon>unclassified sequences</taxon>
        <taxon>metagenomes</taxon>
        <taxon>organismal metagenomes</taxon>
    </lineage>
</organism>
<dbReference type="AlphaFoldDB" id="A0A6C0B5Q8"/>
<sequence>MREGSTVNNPINAGLYKKLYPRFTLPNKVYIRYKNKLYLKKNGTLNFIKNFFNTKRPEDKNIKKVYSDNRAQLKKNWIKKWNLEIKAQTREQ</sequence>
<name>A0A6C0B5Q8_9ZZZZ</name>
<reference evidence="1" key="1">
    <citation type="journal article" date="2020" name="Nature">
        <title>Giant virus diversity and host interactions through global metagenomics.</title>
        <authorList>
            <person name="Schulz F."/>
            <person name="Roux S."/>
            <person name="Paez-Espino D."/>
            <person name="Jungbluth S."/>
            <person name="Walsh D.A."/>
            <person name="Denef V.J."/>
            <person name="McMahon K.D."/>
            <person name="Konstantinidis K.T."/>
            <person name="Eloe-Fadrosh E.A."/>
            <person name="Kyrpides N.C."/>
            <person name="Woyke T."/>
        </authorList>
    </citation>
    <scope>NUCLEOTIDE SEQUENCE</scope>
    <source>
        <strain evidence="1">GVMAG-M-3300009422-16</strain>
    </source>
</reference>
<evidence type="ECO:0000313" key="1">
    <source>
        <dbReference type="EMBL" id="QHS86879.1"/>
    </source>
</evidence>